<dbReference type="EMBL" id="JAFHDT010000021">
    <property type="protein sequence ID" value="KAI7794461.1"/>
    <property type="molecule type" value="Genomic_DNA"/>
</dbReference>
<dbReference type="PANTHER" id="PTHR10760:SF14">
    <property type="entry name" value="TORSIN-1B"/>
    <property type="match status" value="1"/>
</dbReference>
<evidence type="ECO:0000313" key="5">
    <source>
        <dbReference type="Proteomes" id="UP001059041"/>
    </source>
</evidence>
<dbReference type="Pfam" id="PF06309">
    <property type="entry name" value="Torsin"/>
    <property type="match status" value="1"/>
</dbReference>
<feature type="signal peptide" evidence="2">
    <location>
        <begin position="1"/>
        <end position="20"/>
    </location>
</feature>
<name>A0A9W7WBY8_TRIRA</name>
<dbReference type="GO" id="GO:0005635">
    <property type="term" value="C:nuclear envelope"/>
    <property type="evidence" value="ECO:0007669"/>
    <property type="project" value="TreeGrafter"/>
</dbReference>
<dbReference type="GO" id="GO:0016887">
    <property type="term" value="F:ATP hydrolysis activity"/>
    <property type="evidence" value="ECO:0007669"/>
    <property type="project" value="InterPro"/>
</dbReference>
<dbReference type="AlphaFoldDB" id="A0A9W7WBY8"/>
<organism evidence="4 5">
    <name type="scientific">Triplophysa rosa</name>
    <name type="common">Cave loach</name>
    <dbReference type="NCBI Taxonomy" id="992332"/>
    <lineage>
        <taxon>Eukaryota</taxon>
        <taxon>Metazoa</taxon>
        <taxon>Chordata</taxon>
        <taxon>Craniata</taxon>
        <taxon>Vertebrata</taxon>
        <taxon>Euteleostomi</taxon>
        <taxon>Actinopterygii</taxon>
        <taxon>Neopterygii</taxon>
        <taxon>Teleostei</taxon>
        <taxon>Ostariophysi</taxon>
        <taxon>Cypriniformes</taxon>
        <taxon>Nemacheilidae</taxon>
        <taxon>Triplophysa</taxon>
    </lineage>
</organism>
<evidence type="ECO:0000259" key="3">
    <source>
        <dbReference type="SMART" id="SM00382"/>
    </source>
</evidence>
<sequence>MKSEKILVLFVLLPIVTVETGVFDFFSGIFDNDKLRPFNSTDFEKDLRMSLYGQNIALNTILKAVTWLMKDPDPPKPLVLSLHGPTGVGKTYITKIIARNIYEMGENSKHVHTLIATYHFAHIIEFPKHEAQLKAWIYGNVSSFPRSIFIFDEMDKMNPHLIETIKPFLDYMLHVDRVSFNHAIFLFLSQAGANMINEVALDSWRKGKERDQMNTQRMETLLYQGIFNDKNSGFWHSSLIDEHLVDHFVPFLPLERKHLKQCVLAEMTSLNITHDYDVMDSVLKDMPFFPPEEEAFSLKGCKTLHNKLGLHMKL</sequence>
<feature type="domain" description="AAA+ ATPase" evidence="3">
    <location>
        <begin position="76"/>
        <end position="219"/>
    </location>
</feature>
<dbReference type="InterPro" id="IPR003593">
    <property type="entry name" value="AAA+_ATPase"/>
</dbReference>
<feature type="chain" id="PRO_5040866688" description="AAA+ ATPase domain-containing protein" evidence="2">
    <location>
        <begin position="21"/>
        <end position="314"/>
    </location>
</feature>
<dbReference type="GO" id="GO:0005524">
    <property type="term" value="F:ATP binding"/>
    <property type="evidence" value="ECO:0007669"/>
    <property type="project" value="InterPro"/>
</dbReference>
<dbReference type="InterPro" id="IPR010448">
    <property type="entry name" value="Torsin"/>
</dbReference>
<reference evidence="4" key="1">
    <citation type="submission" date="2021-02" db="EMBL/GenBank/DDBJ databases">
        <title>Comparative genomics reveals that relaxation of natural selection precedes convergent phenotypic evolution of cavefish.</title>
        <authorList>
            <person name="Peng Z."/>
        </authorList>
    </citation>
    <scope>NUCLEOTIDE SEQUENCE</scope>
    <source>
        <tissue evidence="4">Muscle</tissue>
    </source>
</reference>
<dbReference type="PANTHER" id="PTHR10760">
    <property type="entry name" value="TORSIN"/>
    <property type="match status" value="1"/>
</dbReference>
<dbReference type="Pfam" id="PF21376">
    <property type="entry name" value="TOR1A_C"/>
    <property type="match status" value="1"/>
</dbReference>
<dbReference type="GO" id="GO:0005788">
    <property type="term" value="C:endoplasmic reticulum lumen"/>
    <property type="evidence" value="ECO:0007669"/>
    <property type="project" value="TreeGrafter"/>
</dbReference>
<comment type="similarity">
    <text evidence="1">Belongs to the ClpA/ClpB family. Torsin subfamily.</text>
</comment>
<evidence type="ECO:0000256" key="1">
    <source>
        <dbReference type="ARBA" id="ARBA00006235"/>
    </source>
</evidence>
<dbReference type="SMART" id="SM00382">
    <property type="entry name" value="AAA"/>
    <property type="match status" value="1"/>
</dbReference>
<keyword evidence="2" id="KW-0732">Signal</keyword>
<dbReference type="Proteomes" id="UP001059041">
    <property type="component" value="Linkage Group LG21"/>
</dbReference>
<proteinExistence type="inferred from homology"/>
<dbReference type="SUPFAM" id="SSF52540">
    <property type="entry name" value="P-loop containing nucleoside triphosphate hydrolases"/>
    <property type="match status" value="1"/>
</dbReference>
<dbReference type="GO" id="GO:0019894">
    <property type="term" value="F:kinesin binding"/>
    <property type="evidence" value="ECO:0007669"/>
    <property type="project" value="TreeGrafter"/>
</dbReference>
<dbReference type="PRINTS" id="PR00300">
    <property type="entry name" value="CLPPROTEASEA"/>
</dbReference>
<keyword evidence="5" id="KW-1185">Reference proteome</keyword>
<dbReference type="InterPro" id="IPR049337">
    <property type="entry name" value="TOR1A_C"/>
</dbReference>
<dbReference type="GO" id="GO:0071763">
    <property type="term" value="P:nuclear membrane organization"/>
    <property type="evidence" value="ECO:0007669"/>
    <property type="project" value="TreeGrafter"/>
</dbReference>
<dbReference type="InterPro" id="IPR027417">
    <property type="entry name" value="P-loop_NTPase"/>
</dbReference>
<comment type="caution">
    <text evidence="4">The sequence shown here is derived from an EMBL/GenBank/DDBJ whole genome shotgun (WGS) entry which is preliminary data.</text>
</comment>
<dbReference type="OrthoDB" id="19623at2759"/>
<dbReference type="GO" id="GO:0034504">
    <property type="term" value="P:protein localization to nucleus"/>
    <property type="evidence" value="ECO:0007669"/>
    <property type="project" value="TreeGrafter"/>
</dbReference>
<gene>
    <name evidence="4" type="ORF">IRJ41_015251</name>
</gene>
<evidence type="ECO:0000256" key="2">
    <source>
        <dbReference type="SAM" id="SignalP"/>
    </source>
</evidence>
<dbReference type="Gene3D" id="3.40.50.300">
    <property type="entry name" value="P-loop containing nucleotide triphosphate hydrolases"/>
    <property type="match status" value="1"/>
</dbReference>
<protein>
    <recommendedName>
        <fullName evidence="3">AAA+ ATPase domain-containing protein</fullName>
    </recommendedName>
</protein>
<accession>A0A9W7WBY8</accession>
<evidence type="ECO:0000313" key="4">
    <source>
        <dbReference type="EMBL" id="KAI7794461.1"/>
    </source>
</evidence>
<dbReference type="InterPro" id="IPR001270">
    <property type="entry name" value="ClpA/B"/>
</dbReference>